<evidence type="ECO:0000313" key="4">
    <source>
        <dbReference type="Proteomes" id="UP000702544"/>
    </source>
</evidence>
<dbReference type="GO" id="GO:0016491">
    <property type="term" value="F:oxidoreductase activity"/>
    <property type="evidence" value="ECO:0007669"/>
    <property type="project" value="UniProtKB-KW"/>
</dbReference>
<dbReference type="InterPro" id="IPR002347">
    <property type="entry name" value="SDR_fam"/>
</dbReference>
<dbReference type="EMBL" id="JAACAK010000047">
    <property type="protein sequence ID" value="NIR74728.1"/>
    <property type="molecule type" value="Genomic_DNA"/>
</dbReference>
<dbReference type="SUPFAM" id="SSF51735">
    <property type="entry name" value="NAD(P)-binding Rossmann-fold domains"/>
    <property type="match status" value="1"/>
</dbReference>
<evidence type="ECO:0000313" key="3">
    <source>
        <dbReference type="EMBL" id="NIR74728.1"/>
    </source>
</evidence>
<name>A0AAE4Z841_9BACT</name>
<dbReference type="PANTHER" id="PTHR44196">
    <property type="entry name" value="DEHYDROGENASE/REDUCTASE SDR FAMILY MEMBER 7B"/>
    <property type="match status" value="1"/>
</dbReference>
<dbReference type="InterPro" id="IPR020904">
    <property type="entry name" value="Sc_DH/Rdtase_CS"/>
</dbReference>
<dbReference type="PROSITE" id="PS00061">
    <property type="entry name" value="ADH_SHORT"/>
    <property type="match status" value="1"/>
</dbReference>
<comment type="similarity">
    <text evidence="1">Belongs to the short-chain dehydrogenases/reductases (SDR) family.</text>
</comment>
<evidence type="ECO:0000256" key="1">
    <source>
        <dbReference type="ARBA" id="ARBA00006484"/>
    </source>
</evidence>
<gene>
    <name evidence="3" type="ORF">GWO12_06400</name>
</gene>
<protein>
    <submittedName>
        <fullName evidence="3">SDR family NAD(P)-dependent oxidoreductase</fullName>
    </submittedName>
</protein>
<reference evidence="3 4" key="1">
    <citation type="submission" date="2020-01" db="EMBL/GenBank/DDBJ databases">
        <title>Genomes assembled from Gulf of Kutch pelagic sediment metagenomes.</title>
        <authorList>
            <person name="Chandrashekar M."/>
            <person name="Mahajan M.S."/>
            <person name="Dave K.J."/>
            <person name="Vatsa P."/>
            <person name="Nathani N.M."/>
        </authorList>
    </citation>
    <scope>NUCLEOTIDE SEQUENCE [LARGE SCALE GENOMIC DNA]</scope>
    <source>
        <strain evidence="3">KS3-K002</strain>
    </source>
</reference>
<dbReference type="Proteomes" id="UP000702544">
    <property type="component" value="Unassembled WGS sequence"/>
</dbReference>
<sequence length="241" mass="26644">MKKAIVIGCSTGIGRALVRELAAHGYEVGLAGRSVSSMEELASELSTGGHVKAMDLKETADARVRLAELIDEMGGVDLVVVNSGVGHHDPDWEEEREIIEVNVMGFAAVARRAMEYFMERGSGHLVGITSIAALRGLRAAYSGSKAFAAIYLEALRLKADWRGLPIQVTDVKPGFVATPMTRGREGMFWVATTEEAAAQIYRAIRKRKRHVYVTRRWRLIAWVAKALPYPLVALITRRRQR</sequence>
<dbReference type="GO" id="GO:0016020">
    <property type="term" value="C:membrane"/>
    <property type="evidence" value="ECO:0007669"/>
    <property type="project" value="TreeGrafter"/>
</dbReference>
<evidence type="ECO:0000256" key="2">
    <source>
        <dbReference type="ARBA" id="ARBA00023002"/>
    </source>
</evidence>
<organism evidence="3 4">
    <name type="scientific">Candidatus Kutchimonas denitrificans</name>
    <dbReference type="NCBI Taxonomy" id="3056748"/>
    <lineage>
        <taxon>Bacteria</taxon>
        <taxon>Pseudomonadati</taxon>
        <taxon>Gemmatimonadota</taxon>
        <taxon>Gemmatimonadia</taxon>
        <taxon>Candidatus Palauibacterales</taxon>
        <taxon>Candidatus Palauibacteraceae</taxon>
        <taxon>Candidatus Kutchimonas</taxon>
    </lineage>
</organism>
<dbReference type="PANTHER" id="PTHR44196:SF3">
    <property type="entry name" value="SHORT CHAIN DEHYDROGENASE FAMILY PROTEIN"/>
    <property type="match status" value="1"/>
</dbReference>
<dbReference type="Pfam" id="PF00106">
    <property type="entry name" value="adh_short"/>
    <property type="match status" value="1"/>
</dbReference>
<keyword evidence="2" id="KW-0560">Oxidoreductase</keyword>
<dbReference type="AlphaFoldDB" id="A0AAE4Z841"/>
<dbReference type="PRINTS" id="PR00081">
    <property type="entry name" value="GDHRDH"/>
</dbReference>
<accession>A0AAE4Z841</accession>
<dbReference type="Gene3D" id="3.40.50.720">
    <property type="entry name" value="NAD(P)-binding Rossmann-like Domain"/>
    <property type="match status" value="1"/>
</dbReference>
<comment type="caution">
    <text evidence="3">The sequence shown here is derived from an EMBL/GenBank/DDBJ whole genome shotgun (WGS) entry which is preliminary data.</text>
</comment>
<dbReference type="InterPro" id="IPR036291">
    <property type="entry name" value="NAD(P)-bd_dom_sf"/>
</dbReference>
<proteinExistence type="inferred from homology"/>